<evidence type="ECO:0000313" key="4">
    <source>
        <dbReference type="Proteomes" id="UP000184295"/>
    </source>
</evidence>
<organism evidence="3 4">
    <name type="scientific">Ferrithrix thermotolerans DSM 19514</name>
    <dbReference type="NCBI Taxonomy" id="1121881"/>
    <lineage>
        <taxon>Bacteria</taxon>
        <taxon>Bacillati</taxon>
        <taxon>Actinomycetota</taxon>
        <taxon>Acidimicrobiia</taxon>
        <taxon>Acidimicrobiales</taxon>
        <taxon>Acidimicrobiaceae</taxon>
        <taxon>Ferrithrix</taxon>
    </lineage>
</organism>
<dbReference type="InterPro" id="IPR004518">
    <property type="entry name" value="MazG-like_dom"/>
</dbReference>
<dbReference type="Gene3D" id="1.10.287.1080">
    <property type="entry name" value="MazG-like"/>
    <property type="match status" value="1"/>
</dbReference>
<dbReference type="GO" id="GO:0046047">
    <property type="term" value="P:TTP catabolic process"/>
    <property type="evidence" value="ECO:0007669"/>
    <property type="project" value="TreeGrafter"/>
</dbReference>
<dbReference type="InterPro" id="IPR048015">
    <property type="entry name" value="NTP-PPase_MazG-like_N"/>
</dbReference>
<dbReference type="GO" id="GO:0006950">
    <property type="term" value="P:response to stress"/>
    <property type="evidence" value="ECO:0007669"/>
    <property type="project" value="UniProtKB-ARBA"/>
</dbReference>
<gene>
    <name evidence="3" type="ORF">SAMN02745225_01403</name>
</gene>
<dbReference type="GO" id="GO:0008168">
    <property type="term" value="F:methyltransferase activity"/>
    <property type="evidence" value="ECO:0007669"/>
    <property type="project" value="UniProtKB-KW"/>
</dbReference>
<dbReference type="InterPro" id="IPR000878">
    <property type="entry name" value="4pyrrol_Mease"/>
</dbReference>
<dbReference type="SUPFAM" id="SSF101386">
    <property type="entry name" value="all-alpha NTP pyrophosphatases"/>
    <property type="match status" value="1"/>
</dbReference>
<dbReference type="Gene3D" id="3.40.1010.10">
    <property type="entry name" value="Cobalt-precorrin-4 Transmethylase, Domain 1"/>
    <property type="match status" value="1"/>
</dbReference>
<keyword evidence="4" id="KW-1185">Reference proteome</keyword>
<dbReference type="Pfam" id="PF00590">
    <property type="entry name" value="TP_methylase"/>
    <property type="match status" value="1"/>
</dbReference>
<reference evidence="4" key="1">
    <citation type="submission" date="2016-11" db="EMBL/GenBank/DDBJ databases">
        <authorList>
            <person name="Varghese N."/>
            <person name="Submissions S."/>
        </authorList>
    </citation>
    <scope>NUCLEOTIDE SEQUENCE [LARGE SCALE GENOMIC DNA]</scope>
    <source>
        <strain evidence="4">DSM 19514</strain>
    </source>
</reference>
<feature type="domain" description="NTP pyrophosphohydrolase MazG-like" evidence="2">
    <location>
        <begin position="250"/>
        <end position="332"/>
    </location>
</feature>
<dbReference type="PANTHER" id="PTHR30522:SF0">
    <property type="entry name" value="NUCLEOSIDE TRIPHOSPHATE PYROPHOSPHOHYDROLASE"/>
    <property type="match status" value="1"/>
</dbReference>
<dbReference type="SUPFAM" id="SSF53790">
    <property type="entry name" value="Tetrapyrrole methylase"/>
    <property type="match status" value="1"/>
</dbReference>
<dbReference type="GO" id="GO:0046076">
    <property type="term" value="P:dTTP catabolic process"/>
    <property type="evidence" value="ECO:0007669"/>
    <property type="project" value="TreeGrafter"/>
</dbReference>
<dbReference type="GO" id="GO:0046061">
    <property type="term" value="P:dATP catabolic process"/>
    <property type="evidence" value="ECO:0007669"/>
    <property type="project" value="TreeGrafter"/>
</dbReference>
<dbReference type="InterPro" id="IPR035996">
    <property type="entry name" value="4pyrrol_Methylase_sf"/>
</dbReference>
<dbReference type="GO" id="GO:0046081">
    <property type="term" value="P:dUTP catabolic process"/>
    <property type="evidence" value="ECO:0007669"/>
    <property type="project" value="TreeGrafter"/>
</dbReference>
<keyword evidence="3" id="KW-0489">Methyltransferase</keyword>
<dbReference type="AlphaFoldDB" id="A0A1M4VQV2"/>
<dbReference type="PANTHER" id="PTHR30522">
    <property type="entry name" value="NUCLEOSIDE TRIPHOSPHATE PYROPHOSPHOHYDROLASE"/>
    <property type="match status" value="1"/>
</dbReference>
<evidence type="ECO:0000259" key="2">
    <source>
        <dbReference type="Pfam" id="PF03819"/>
    </source>
</evidence>
<protein>
    <submittedName>
        <fullName evidence="3">Tetrapyrrole methylase family protein / MazG family protein</fullName>
    </submittedName>
</protein>
<dbReference type="GO" id="GO:0032259">
    <property type="term" value="P:methylation"/>
    <property type="evidence" value="ECO:0007669"/>
    <property type="project" value="UniProtKB-KW"/>
</dbReference>
<proteinExistence type="predicted"/>
<dbReference type="InterPro" id="IPR035013">
    <property type="entry name" value="YabN_N"/>
</dbReference>
<dbReference type="GO" id="GO:0046052">
    <property type="term" value="P:UTP catabolic process"/>
    <property type="evidence" value="ECO:0007669"/>
    <property type="project" value="TreeGrafter"/>
</dbReference>
<dbReference type="Proteomes" id="UP000184295">
    <property type="component" value="Unassembled WGS sequence"/>
</dbReference>
<accession>A0A1M4VQV2</accession>
<dbReference type="CDD" id="cd11528">
    <property type="entry name" value="NTP-PPase_MazG_Nterm"/>
    <property type="match status" value="1"/>
</dbReference>
<dbReference type="RefSeq" id="WP_072790467.1">
    <property type="nucleotide sequence ID" value="NZ_FQUL01000018.1"/>
</dbReference>
<feature type="domain" description="Tetrapyrrole methylase" evidence="1">
    <location>
        <begin position="10"/>
        <end position="201"/>
    </location>
</feature>
<dbReference type="CDD" id="cd11723">
    <property type="entry name" value="YabN_N_like"/>
    <property type="match status" value="1"/>
</dbReference>
<dbReference type="GO" id="GO:0047429">
    <property type="term" value="F:nucleoside triphosphate diphosphatase activity"/>
    <property type="evidence" value="ECO:0007669"/>
    <property type="project" value="TreeGrafter"/>
</dbReference>
<evidence type="ECO:0000259" key="1">
    <source>
        <dbReference type="Pfam" id="PF00590"/>
    </source>
</evidence>
<dbReference type="EMBL" id="FQUL01000018">
    <property type="protein sequence ID" value="SHE71308.1"/>
    <property type="molecule type" value="Genomic_DNA"/>
</dbReference>
<dbReference type="GO" id="GO:0006203">
    <property type="term" value="P:dGTP catabolic process"/>
    <property type="evidence" value="ECO:0007669"/>
    <property type="project" value="TreeGrafter"/>
</dbReference>
<dbReference type="STRING" id="1121881.SAMN02745225_01403"/>
<name>A0A1M4VQV2_9ACTN</name>
<dbReference type="Pfam" id="PF03819">
    <property type="entry name" value="MazG"/>
    <property type="match status" value="1"/>
</dbReference>
<keyword evidence="3" id="KW-0808">Transferase</keyword>
<dbReference type="OrthoDB" id="9808939at2"/>
<dbReference type="InterPro" id="IPR011551">
    <property type="entry name" value="NTP_PyrPHydrolase_MazG"/>
</dbReference>
<dbReference type="FunFam" id="1.10.287.1080:FF:000001">
    <property type="entry name" value="Nucleoside triphosphate pyrophosphohydrolase"/>
    <property type="match status" value="1"/>
</dbReference>
<sequence>MITGVIEVCGLGPGPTSLLDRTLVESINAADVIFVRTVNHPSAPEFIELCNEAGKEAESFDFLYEEAEEFEELYHSISDRLVQEASKGSRVLYVVPGSPSVGESTVKMLLAQQDARVILRPALSFLDLAWTELRMDPIDGISIVDCYEFLAAPGAYGSNVLIMQCYSQTLVDDLLNVAEELECEVIILHHLGLEDQEVIEVEEYSWPVSAQPDHLTSVMLKGIKSPVREILALWETVKTLRVRCPWDAEQTHTSLTRHVIEEAYEVVEAIDELSVGGSDLDGAMEHLREELGDLLLQVFFHANLAREAGWFSVEDVAETIDTKLRYRHPHVFGDVTVGSASEVVSNWEKLKKVEKDRSSVLEGVSASLPSTIEVQKIYRKYKGLNGDLESLQRLTPSGDSSTEPNDKFYLDVLAALDNKVDIDAILRLASRTLRSEILKIEDTSKES</sequence>
<dbReference type="InterPro" id="IPR014777">
    <property type="entry name" value="4pyrrole_Mease_sub1"/>
</dbReference>
<evidence type="ECO:0000313" key="3">
    <source>
        <dbReference type="EMBL" id="SHE71308.1"/>
    </source>
</evidence>